<organism evidence="5">
    <name type="scientific">Caldilineaceae bacterium SB0662_bin_9</name>
    <dbReference type="NCBI Taxonomy" id="2605258"/>
    <lineage>
        <taxon>Bacteria</taxon>
        <taxon>Bacillati</taxon>
        <taxon>Chloroflexota</taxon>
        <taxon>Caldilineae</taxon>
        <taxon>Caldilineales</taxon>
        <taxon>Caldilineaceae</taxon>
    </lineage>
</organism>
<dbReference type="GO" id="GO:0006826">
    <property type="term" value="P:iron ion transport"/>
    <property type="evidence" value="ECO:0007669"/>
    <property type="project" value="UniProtKB-KW"/>
</dbReference>
<dbReference type="InterPro" id="IPR026045">
    <property type="entry name" value="Ferric-bd"/>
</dbReference>
<dbReference type="CDD" id="cd13543">
    <property type="entry name" value="PBP2_Fbp"/>
    <property type="match status" value="1"/>
</dbReference>
<protein>
    <submittedName>
        <fullName evidence="5">Iron ABC transporter substrate-binding protein</fullName>
    </submittedName>
</protein>
<evidence type="ECO:0000256" key="2">
    <source>
        <dbReference type="ARBA" id="ARBA00022496"/>
    </source>
</evidence>
<dbReference type="PANTHER" id="PTHR30006:SF15">
    <property type="entry name" value="IRON-UTILIZATION PERIPLASMIC PROTEIN"/>
    <property type="match status" value="1"/>
</dbReference>
<evidence type="ECO:0000256" key="3">
    <source>
        <dbReference type="ARBA" id="ARBA00022729"/>
    </source>
</evidence>
<dbReference type="PANTHER" id="PTHR30006">
    <property type="entry name" value="THIAMINE-BINDING PERIPLASMIC PROTEIN-RELATED"/>
    <property type="match status" value="1"/>
</dbReference>
<name>A0A6B1DRA1_9CHLR</name>
<evidence type="ECO:0000313" key="5">
    <source>
        <dbReference type="EMBL" id="MYD89376.1"/>
    </source>
</evidence>
<dbReference type="EMBL" id="VXPY01000018">
    <property type="protein sequence ID" value="MYD89376.1"/>
    <property type="molecule type" value="Genomic_DNA"/>
</dbReference>
<dbReference type="PIRSF" id="PIRSF002825">
    <property type="entry name" value="CfbpA"/>
    <property type="match status" value="1"/>
</dbReference>
<dbReference type="SUPFAM" id="SSF53850">
    <property type="entry name" value="Periplasmic binding protein-like II"/>
    <property type="match status" value="1"/>
</dbReference>
<keyword evidence="2" id="KW-0410">Iron transport</keyword>
<comment type="caution">
    <text evidence="5">The sequence shown here is derived from an EMBL/GenBank/DDBJ whole genome shotgun (WGS) entry which is preliminary data.</text>
</comment>
<accession>A0A6B1DRA1</accession>
<proteinExistence type="inferred from homology"/>
<dbReference type="Pfam" id="PF13343">
    <property type="entry name" value="SBP_bac_6"/>
    <property type="match status" value="1"/>
</dbReference>
<dbReference type="AlphaFoldDB" id="A0A6B1DRA1"/>
<evidence type="ECO:0000256" key="4">
    <source>
        <dbReference type="PIRSR" id="PIRSR002825-1"/>
    </source>
</evidence>
<sequence length="322" mass="34160">MPVPETVTPAPESRTLVVYSGRNENLVAPVIESFAAETGIKVEVRYGGTSAMAATILEEGSNSPADVFYGQDAGALGALAKAGRLQVLPEDVQSLVDPAWVAADGSWIGTSLRARVLVYNTDELTVEDLPANIHDLTDEQWRGRVGWAPTNGSFQAFVTALRVLEGEEAAKAWLEGMIANDVQVYPKNTPIVAATGVGEISVGLVNHYYLLRFLAEDPEFTAANHHFAEAGPGSMVNVAGAGIVDSCSNCEAAEAFVRYLLSQEAQDYFLSTTHEYPVAGGQVDLPSGAVPLDTVTLPEIDLSDLEDLEGTLALLRAIGALE</sequence>
<gene>
    <name evidence="5" type="ORF">F4Y08_03410</name>
</gene>
<keyword evidence="2" id="KW-0813">Transport</keyword>
<dbReference type="Gene3D" id="3.40.190.10">
    <property type="entry name" value="Periplasmic binding protein-like II"/>
    <property type="match status" value="2"/>
</dbReference>
<feature type="binding site" evidence="4">
    <location>
        <position position="208"/>
    </location>
    <ligand>
        <name>Fe cation</name>
        <dbReference type="ChEBI" id="CHEBI:24875"/>
    </ligand>
</feature>
<keyword evidence="3" id="KW-0732">Signal</keyword>
<dbReference type="GO" id="GO:0046872">
    <property type="term" value="F:metal ion binding"/>
    <property type="evidence" value="ECO:0007669"/>
    <property type="project" value="UniProtKB-KW"/>
</dbReference>
<evidence type="ECO:0000256" key="1">
    <source>
        <dbReference type="ARBA" id="ARBA00008520"/>
    </source>
</evidence>
<keyword evidence="4" id="KW-0408">Iron</keyword>
<keyword evidence="4" id="KW-0479">Metal-binding</keyword>
<keyword evidence="2" id="KW-0406">Ion transport</keyword>
<comment type="similarity">
    <text evidence="1">Belongs to the bacterial solute-binding protein 1 family.</text>
</comment>
<reference evidence="5" key="1">
    <citation type="submission" date="2019-09" db="EMBL/GenBank/DDBJ databases">
        <title>Characterisation of the sponge microbiome using genome-centric metagenomics.</title>
        <authorList>
            <person name="Engelberts J.P."/>
            <person name="Robbins S.J."/>
            <person name="De Goeij J.M."/>
            <person name="Aranda M."/>
            <person name="Bell S.C."/>
            <person name="Webster N.S."/>
        </authorList>
    </citation>
    <scope>NUCLEOTIDE SEQUENCE</scope>
    <source>
        <strain evidence="5">SB0662_bin_9</strain>
    </source>
</reference>
<dbReference type="GO" id="GO:0030288">
    <property type="term" value="C:outer membrane-bounded periplasmic space"/>
    <property type="evidence" value="ECO:0007669"/>
    <property type="project" value="TreeGrafter"/>
</dbReference>
<feature type="binding site" evidence="4">
    <location>
        <position position="209"/>
    </location>
    <ligand>
        <name>Fe cation</name>
        <dbReference type="ChEBI" id="CHEBI:24875"/>
    </ligand>
</feature>